<comment type="subunit">
    <text evidence="8">Homodimer.</text>
</comment>
<comment type="pathway">
    <text evidence="8">Cofactor biosynthesis; NAD(+) biosynthesis; NAD(+) from deamido-NAD(+) (ammonia route): step 1/1.</text>
</comment>
<dbReference type="InterPro" id="IPR003694">
    <property type="entry name" value="NAD_synthase"/>
</dbReference>
<feature type="binding site" evidence="8">
    <location>
        <begin position="40"/>
        <end position="47"/>
    </location>
    <ligand>
        <name>ATP</name>
        <dbReference type="ChEBI" id="CHEBI:30616"/>
    </ligand>
</feature>
<evidence type="ECO:0000256" key="2">
    <source>
        <dbReference type="ARBA" id="ARBA00022598"/>
    </source>
</evidence>
<dbReference type="RefSeq" id="WP_330387165.1">
    <property type="nucleotide sequence ID" value="NZ_FMWL01000018.1"/>
</dbReference>
<evidence type="ECO:0000256" key="9">
    <source>
        <dbReference type="RuleBase" id="RU003811"/>
    </source>
</evidence>
<dbReference type="InterPro" id="IPR014729">
    <property type="entry name" value="Rossmann-like_a/b/a_fold"/>
</dbReference>
<accession>A0A1G5S4L1</accession>
<evidence type="ECO:0000313" key="12">
    <source>
        <dbReference type="EMBL" id="SCZ81342.1"/>
    </source>
</evidence>
<dbReference type="Gene3D" id="3.40.50.620">
    <property type="entry name" value="HUPs"/>
    <property type="match status" value="1"/>
</dbReference>
<keyword evidence="7 8" id="KW-0520">NAD</keyword>
<keyword evidence="13" id="KW-1185">Reference proteome</keyword>
<dbReference type="SUPFAM" id="SSF52402">
    <property type="entry name" value="Adenine nucleotide alpha hydrolases-like"/>
    <property type="match status" value="1"/>
</dbReference>
<dbReference type="PANTHER" id="PTHR23090">
    <property type="entry name" value="NH 3 /GLUTAMINE-DEPENDENT NAD + SYNTHETASE"/>
    <property type="match status" value="1"/>
</dbReference>
<keyword evidence="5 8" id="KW-0067">ATP-binding</keyword>
<dbReference type="GO" id="GO:0008795">
    <property type="term" value="F:NAD+ synthase activity"/>
    <property type="evidence" value="ECO:0007669"/>
    <property type="project" value="UniProtKB-UniRule"/>
</dbReference>
<dbReference type="AlphaFoldDB" id="A0A1G5S4L1"/>
<feature type="binding site" evidence="8">
    <location>
        <position position="168"/>
    </location>
    <ligand>
        <name>deamido-NAD(+)</name>
        <dbReference type="ChEBI" id="CHEBI:58437"/>
        <note>ligand shared between two neighboring subunits</note>
    </ligand>
</feature>
<dbReference type="InterPro" id="IPR022926">
    <property type="entry name" value="NH(3)-dep_NAD(+)_synth"/>
</dbReference>
<evidence type="ECO:0000313" key="13">
    <source>
        <dbReference type="Proteomes" id="UP000199208"/>
    </source>
</evidence>
<gene>
    <name evidence="8" type="primary">nadE</name>
    <name evidence="12" type="ORF">SAMN03080599_02739</name>
</gene>
<keyword evidence="4 8" id="KW-0547">Nucleotide-binding</keyword>
<dbReference type="GO" id="GO:0046872">
    <property type="term" value="F:metal ion binding"/>
    <property type="evidence" value="ECO:0007669"/>
    <property type="project" value="UniProtKB-KW"/>
</dbReference>
<dbReference type="PANTHER" id="PTHR23090:SF9">
    <property type="entry name" value="GLUTAMINE-DEPENDENT NAD(+) SYNTHETASE"/>
    <property type="match status" value="1"/>
</dbReference>
<dbReference type="GO" id="GO:0005524">
    <property type="term" value="F:ATP binding"/>
    <property type="evidence" value="ECO:0007669"/>
    <property type="project" value="UniProtKB-UniRule"/>
</dbReference>
<evidence type="ECO:0000256" key="7">
    <source>
        <dbReference type="ARBA" id="ARBA00023027"/>
    </source>
</evidence>
<feature type="binding site" evidence="8">
    <location>
        <position position="148"/>
    </location>
    <ligand>
        <name>ATP</name>
        <dbReference type="ChEBI" id="CHEBI:30616"/>
    </ligand>
</feature>
<feature type="binding site" evidence="8">
    <location>
        <position position="177"/>
    </location>
    <ligand>
        <name>ATP</name>
        <dbReference type="ChEBI" id="CHEBI:30616"/>
    </ligand>
</feature>
<sequence>MSIMITRIEDHETRLREIDRVVEWIRETVNNAHQNGVVVGLSGGIDSAVVANLVKRAFPEEAIGVILPVKSSTKDSIDARAVAEKCGLHWIEMDLSVSHELIFDDIKVKLDRDLNGRARITDANLRARLRMSTLYGVANSLGYMVAGTDNAAEVLTGYFTKYGDGGVDFLPIANLTKREVYEWAKVLGVPQQIIDRAPSAGLWEGQTDEAELGVKYDEIDDYLEGKEISEAAKTRIEHLYNVTAHKRTMPPKPPVEA</sequence>
<proteinExistence type="inferred from homology"/>
<evidence type="ECO:0000259" key="11">
    <source>
        <dbReference type="Pfam" id="PF02540"/>
    </source>
</evidence>
<evidence type="ECO:0000256" key="10">
    <source>
        <dbReference type="RuleBase" id="RU003812"/>
    </source>
</evidence>
<organism evidence="12 13">
    <name type="scientific">Acidaminobacter hydrogenoformans DSM 2784</name>
    <dbReference type="NCBI Taxonomy" id="1120920"/>
    <lineage>
        <taxon>Bacteria</taxon>
        <taxon>Bacillati</taxon>
        <taxon>Bacillota</taxon>
        <taxon>Clostridia</taxon>
        <taxon>Peptostreptococcales</taxon>
        <taxon>Acidaminobacteraceae</taxon>
        <taxon>Acidaminobacter</taxon>
    </lineage>
</organism>
<evidence type="ECO:0000256" key="8">
    <source>
        <dbReference type="HAMAP-Rule" id="MF_00193"/>
    </source>
</evidence>
<name>A0A1G5S4L1_9FIRM</name>
<dbReference type="HAMAP" id="MF_00193">
    <property type="entry name" value="NadE_ammonia_dep"/>
    <property type="match status" value="1"/>
</dbReference>
<dbReference type="EC" id="6.3.1.5" evidence="8 10"/>
<comment type="catalytic activity">
    <reaction evidence="8 10">
        <text>deamido-NAD(+) + NH4(+) + ATP = AMP + diphosphate + NAD(+) + H(+)</text>
        <dbReference type="Rhea" id="RHEA:21188"/>
        <dbReference type="ChEBI" id="CHEBI:15378"/>
        <dbReference type="ChEBI" id="CHEBI:28938"/>
        <dbReference type="ChEBI" id="CHEBI:30616"/>
        <dbReference type="ChEBI" id="CHEBI:33019"/>
        <dbReference type="ChEBI" id="CHEBI:57540"/>
        <dbReference type="ChEBI" id="CHEBI:58437"/>
        <dbReference type="ChEBI" id="CHEBI:456215"/>
        <dbReference type="EC" id="6.3.1.5"/>
    </reaction>
</comment>
<feature type="binding site" evidence="8">
    <location>
        <position position="199"/>
    </location>
    <ligand>
        <name>ATP</name>
        <dbReference type="ChEBI" id="CHEBI:30616"/>
    </ligand>
</feature>
<feature type="binding site" description="in other chain" evidence="8">
    <location>
        <position position="128"/>
    </location>
    <ligand>
        <name>deamido-NAD(+)</name>
        <dbReference type="ChEBI" id="CHEBI:58437"/>
        <note>ligand shared between two neighboring subunits</note>
    </ligand>
</feature>
<dbReference type="Pfam" id="PF02540">
    <property type="entry name" value="NAD_synthase"/>
    <property type="match status" value="1"/>
</dbReference>
<comment type="function">
    <text evidence="8">Catalyzes the ATP-dependent amidation of deamido-NAD to form NAD. Uses ammonia as a nitrogen source.</text>
</comment>
<evidence type="ECO:0000256" key="4">
    <source>
        <dbReference type="ARBA" id="ARBA00022741"/>
    </source>
</evidence>
<feature type="binding site" description="in other chain" evidence="8">
    <location>
        <begin position="245"/>
        <end position="246"/>
    </location>
    <ligand>
        <name>deamido-NAD(+)</name>
        <dbReference type="ChEBI" id="CHEBI:58437"/>
        <note>ligand shared between two neighboring subunits</note>
    </ligand>
</feature>
<evidence type="ECO:0000256" key="1">
    <source>
        <dbReference type="ARBA" id="ARBA00005859"/>
    </source>
</evidence>
<keyword evidence="3 8" id="KW-0479">Metal-binding</keyword>
<dbReference type="NCBIfam" id="TIGR00552">
    <property type="entry name" value="nadE"/>
    <property type="match status" value="1"/>
</dbReference>
<protein>
    <recommendedName>
        <fullName evidence="8 10">NH(3)-dependent NAD(+) synthetase</fullName>
        <ecNumber evidence="8 10">6.3.1.5</ecNumber>
    </recommendedName>
</protein>
<comment type="similarity">
    <text evidence="1 8 9">Belongs to the NAD synthetase family.</text>
</comment>
<evidence type="ECO:0000256" key="3">
    <source>
        <dbReference type="ARBA" id="ARBA00022723"/>
    </source>
</evidence>
<keyword evidence="6 8" id="KW-0460">Magnesium</keyword>
<dbReference type="GO" id="GO:0009435">
    <property type="term" value="P:NAD+ biosynthetic process"/>
    <property type="evidence" value="ECO:0007669"/>
    <property type="project" value="UniProtKB-UniRule"/>
</dbReference>
<dbReference type="Proteomes" id="UP000199208">
    <property type="component" value="Unassembled WGS sequence"/>
</dbReference>
<feature type="domain" description="NAD/GMP synthase" evidence="11">
    <location>
        <begin position="18"/>
        <end position="250"/>
    </location>
</feature>
<dbReference type="EMBL" id="FMWL01000018">
    <property type="protein sequence ID" value="SCZ81342.1"/>
    <property type="molecule type" value="Genomic_DNA"/>
</dbReference>
<evidence type="ECO:0000256" key="5">
    <source>
        <dbReference type="ARBA" id="ARBA00022840"/>
    </source>
</evidence>
<dbReference type="GO" id="GO:0005737">
    <property type="term" value="C:cytoplasm"/>
    <property type="evidence" value="ECO:0007669"/>
    <property type="project" value="InterPro"/>
</dbReference>
<dbReference type="UniPathway" id="UPA00253">
    <property type="reaction ID" value="UER00333"/>
</dbReference>
<reference evidence="12 13" key="1">
    <citation type="submission" date="2016-10" db="EMBL/GenBank/DDBJ databases">
        <authorList>
            <person name="de Groot N.N."/>
        </authorList>
    </citation>
    <scope>NUCLEOTIDE SEQUENCE [LARGE SCALE GENOMIC DNA]</scope>
    <source>
        <strain evidence="12 13">DSM 2784</strain>
    </source>
</reference>
<dbReference type="GO" id="GO:0003952">
    <property type="term" value="F:NAD+ synthase (glutamine-hydrolyzing) activity"/>
    <property type="evidence" value="ECO:0007669"/>
    <property type="project" value="InterPro"/>
</dbReference>
<dbReference type="GO" id="GO:0004359">
    <property type="term" value="F:glutaminase activity"/>
    <property type="evidence" value="ECO:0007669"/>
    <property type="project" value="InterPro"/>
</dbReference>
<feature type="binding site" evidence="8">
    <location>
        <position position="153"/>
    </location>
    <ligand>
        <name>Mg(2+)</name>
        <dbReference type="ChEBI" id="CHEBI:18420"/>
    </ligand>
</feature>
<evidence type="ECO:0000256" key="6">
    <source>
        <dbReference type="ARBA" id="ARBA00022842"/>
    </source>
</evidence>
<keyword evidence="2 8" id="KW-0436">Ligase</keyword>
<feature type="binding site" evidence="8">
    <location>
        <position position="46"/>
    </location>
    <ligand>
        <name>Mg(2+)</name>
        <dbReference type="ChEBI" id="CHEBI:18420"/>
    </ligand>
</feature>
<feature type="binding site" description="in other chain" evidence="8">
    <location>
        <position position="161"/>
    </location>
    <ligand>
        <name>deamido-NAD(+)</name>
        <dbReference type="ChEBI" id="CHEBI:58437"/>
        <note>ligand shared between two neighboring subunits</note>
    </ligand>
</feature>
<dbReference type="InterPro" id="IPR022310">
    <property type="entry name" value="NAD/GMP_synthase"/>
</dbReference>
<dbReference type="STRING" id="1120920.SAMN03080599_02739"/>
<dbReference type="CDD" id="cd00553">
    <property type="entry name" value="NAD_synthase"/>
    <property type="match status" value="1"/>
</dbReference>